<dbReference type="GO" id="GO:0015074">
    <property type="term" value="P:DNA integration"/>
    <property type="evidence" value="ECO:0007669"/>
    <property type="project" value="InterPro"/>
</dbReference>
<evidence type="ECO:0000313" key="5">
    <source>
        <dbReference type="EMBL" id="CAD7082972.1"/>
    </source>
</evidence>
<dbReference type="GO" id="GO:0046872">
    <property type="term" value="F:metal ion binding"/>
    <property type="evidence" value="ECO:0007669"/>
    <property type="project" value="UniProtKB-KW"/>
</dbReference>
<evidence type="ECO:0000259" key="4">
    <source>
        <dbReference type="PROSITE" id="PS50994"/>
    </source>
</evidence>
<protein>
    <recommendedName>
        <fullName evidence="4">Integrase catalytic domain-containing protein</fullName>
    </recommendedName>
</protein>
<dbReference type="AlphaFoldDB" id="A0A7R8UN13"/>
<dbReference type="SUPFAM" id="SSF56672">
    <property type="entry name" value="DNA/RNA polymerases"/>
    <property type="match status" value="1"/>
</dbReference>
<dbReference type="InterPro" id="IPR036397">
    <property type="entry name" value="RNaseH_sf"/>
</dbReference>
<evidence type="ECO:0000256" key="3">
    <source>
        <dbReference type="SAM" id="MobiDB-lite"/>
    </source>
</evidence>
<dbReference type="InParanoid" id="A0A7R8UN13"/>
<dbReference type="SUPFAM" id="SSF53098">
    <property type="entry name" value="Ribonuclease H-like"/>
    <property type="match status" value="1"/>
</dbReference>
<dbReference type="Proteomes" id="UP000594454">
    <property type="component" value="Chromosome 2"/>
</dbReference>
<evidence type="ECO:0000256" key="1">
    <source>
        <dbReference type="ARBA" id="ARBA00022723"/>
    </source>
</evidence>
<dbReference type="InterPro" id="IPR039537">
    <property type="entry name" value="Retrotran_Ty1/copia-like"/>
</dbReference>
<dbReference type="PANTHER" id="PTHR42648:SF28">
    <property type="entry name" value="TRANSPOSON-ENCODED PROTEIN WITH RIBONUCLEASE H-LIKE AND RETROVIRUS ZINC FINGER-LIKE DOMAINS"/>
    <property type="match status" value="1"/>
</dbReference>
<dbReference type="PROSITE" id="PS50994">
    <property type="entry name" value="INTEGRASE"/>
    <property type="match status" value="1"/>
</dbReference>
<dbReference type="InterPro" id="IPR001584">
    <property type="entry name" value="Integrase_cat-core"/>
</dbReference>
<sequence length="651" mass="74931">MSSRKPEYTRYTPSSECDQPVSIIRGVKLVDIDNFFCESCAFGKAHRLSFKKNETNRKTKPGEYIHSDVCGPFSTESIGGTRFCIIFKDDASGFRYVYFMKHKSDVFDIFQKYEKLINNKFGKPMKILRTDNGREYCNFEMKRYLEARGIEMVNTAPYTPQQNGKAERDNRTIIESARTMITAKKLPLSLWAEAVGTAVTVLNRVLATGKEKTPYVIWFGKTPDVSHFRVFGSDAYMHIDKQFCKKLDPKATKLILVGYQNNSMNYRLYNPQNNKIYISRDVIFNEKSQLGPEIGKEFEYILPAGENEDVAKPVEQQHEEECLEAQEEYKNQLGNDRQLRGGANIHRPIRFEIDFAEYNPPNTFQEAMNSAEVENWVEAIQKELDAHEQNETWSIVPRKTDQKPIDSKWVFKVIRDTSGDVYRYRARLCARGFQQKQGLDYTETISPVVGYDSLRVLLAMVTEQDLELTQFDVRTAFLHGELKEEIYMEIPEGLNAKKEEKRGFVCKLNKSLYGLKQAPRCWNQKFREFLDKYQFSETEADKCIFRGQVDGVDVFFALFVAAKTSGALESVIKSLESAFEITIGDGKLFVGVQIERNRVNKTVFLHQEAYVKKILNKFKMVDAKAASIPADPHARLVPNDRDDESPSTVPF</sequence>
<keyword evidence="6" id="KW-1185">Reference proteome</keyword>
<gene>
    <name evidence="5" type="ORF">HERILL_LOCUS5968</name>
</gene>
<dbReference type="GO" id="GO:0003676">
    <property type="term" value="F:nucleic acid binding"/>
    <property type="evidence" value="ECO:0007669"/>
    <property type="project" value="InterPro"/>
</dbReference>
<dbReference type="InterPro" id="IPR012337">
    <property type="entry name" value="RNaseH-like_sf"/>
</dbReference>
<reference evidence="5 6" key="1">
    <citation type="submission" date="2020-11" db="EMBL/GenBank/DDBJ databases">
        <authorList>
            <person name="Wallbank WR R."/>
            <person name="Pardo Diaz C."/>
            <person name="Kozak K."/>
            <person name="Martin S."/>
            <person name="Jiggins C."/>
            <person name="Moest M."/>
            <person name="Warren A I."/>
            <person name="Generalovic N T."/>
            <person name="Byers J.R.P. K."/>
            <person name="Montejo-Kovacevich G."/>
            <person name="Yen C E."/>
        </authorList>
    </citation>
    <scope>NUCLEOTIDE SEQUENCE [LARGE SCALE GENOMIC DNA]</scope>
</reference>
<dbReference type="PANTHER" id="PTHR42648">
    <property type="entry name" value="TRANSPOSASE, PUTATIVE-RELATED"/>
    <property type="match status" value="1"/>
</dbReference>
<dbReference type="InterPro" id="IPR057670">
    <property type="entry name" value="SH3_retrovirus"/>
</dbReference>
<dbReference type="GO" id="GO:0042575">
    <property type="term" value="C:DNA polymerase complex"/>
    <property type="evidence" value="ECO:0007669"/>
    <property type="project" value="UniProtKB-ARBA"/>
</dbReference>
<evidence type="ECO:0000256" key="2">
    <source>
        <dbReference type="ARBA" id="ARBA00022801"/>
    </source>
</evidence>
<feature type="domain" description="Integrase catalytic" evidence="4">
    <location>
        <begin position="57"/>
        <end position="222"/>
    </location>
</feature>
<evidence type="ECO:0000313" key="6">
    <source>
        <dbReference type="Proteomes" id="UP000594454"/>
    </source>
</evidence>
<accession>A0A7R8UN13</accession>
<proteinExistence type="predicted"/>
<name>A0A7R8UN13_HERIL</name>
<dbReference type="InterPro" id="IPR043502">
    <property type="entry name" value="DNA/RNA_pol_sf"/>
</dbReference>
<dbReference type="GO" id="GO:0016787">
    <property type="term" value="F:hydrolase activity"/>
    <property type="evidence" value="ECO:0007669"/>
    <property type="project" value="UniProtKB-KW"/>
</dbReference>
<organism evidence="5 6">
    <name type="scientific">Hermetia illucens</name>
    <name type="common">Black soldier fly</name>
    <dbReference type="NCBI Taxonomy" id="343691"/>
    <lineage>
        <taxon>Eukaryota</taxon>
        <taxon>Metazoa</taxon>
        <taxon>Ecdysozoa</taxon>
        <taxon>Arthropoda</taxon>
        <taxon>Hexapoda</taxon>
        <taxon>Insecta</taxon>
        <taxon>Pterygota</taxon>
        <taxon>Neoptera</taxon>
        <taxon>Endopterygota</taxon>
        <taxon>Diptera</taxon>
        <taxon>Brachycera</taxon>
        <taxon>Stratiomyomorpha</taxon>
        <taxon>Stratiomyidae</taxon>
        <taxon>Hermetiinae</taxon>
        <taxon>Hermetia</taxon>
    </lineage>
</organism>
<keyword evidence="1" id="KW-0479">Metal-binding</keyword>
<dbReference type="Pfam" id="PF00665">
    <property type="entry name" value="rve"/>
    <property type="match status" value="1"/>
</dbReference>
<dbReference type="InterPro" id="IPR013103">
    <property type="entry name" value="RVT_2"/>
</dbReference>
<dbReference type="Pfam" id="PF25597">
    <property type="entry name" value="SH3_retrovirus"/>
    <property type="match status" value="1"/>
</dbReference>
<keyword evidence="2" id="KW-0378">Hydrolase</keyword>
<dbReference type="EMBL" id="LR899010">
    <property type="protein sequence ID" value="CAD7082972.1"/>
    <property type="molecule type" value="Genomic_DNA"/>
</dbReference>
<dbReference type="Pfam" id="PF07727">
    <property type="entry name" value="RVT_2"/>
    <property type="match status" value="1"/>
</dbReference>
<dbReference type="Gene3D" id="3.30.420.10">
    <property type="entry name" value="Ribonuclease H-like superfamily/Ribonuclease H"/>
    <property type="match status" value="1"/>
</dbReference>
<feature type="region of interest" description="Disordered" evidence="3">
    <location>
        <begin position="632"/>
        <end position="651"/>
    </location>
</feature>
<dbReference type="GO" id="GO:0071897">
    <property type="term" value="P:DNA biosynthetic process"/>
    <property type="evidence" value="ECO:0007669"/>
    <property type="project" value="UniProtKB-ARBA"/>
</dbReference>